<organism evidence="3 4">
    <name type="scientific">Allomeiothermus silvanus (strain ATCC 700542 / DSM 9946 / NBRC 106475 / NCIMB 13440 / VI-R2)</name>
    <name type="common">Thermus silvanus</name>
    <dbReference type="NCBI Taxonomy" id="526227"/>
    <lineage>
        <taxon>Bacteria</taxon>
        <taxon>Thermotogati</taxon>
        <taxon>Deinococcota</taxon>
        <taxon>Deinococci</taxon>
        <taxon>Thermales</taxon>
        <taxon>Thermaceae</taxon>
        <taxon>Allomeiothermus</taxon>
    </lineage>
</organism>
<sequence length="264" mass="28681">MDQPEKTPQPPVEPPEPTKPTAEEVAASGATPAPAGVVPKGMMRIDLHCHSEASADCRTPLAAFPGRCKARGITVQAITDHNEIWGAQQLQEMTLGSELTVIVGEEVSSRDGEIIGLFLCEKIPAGLSAEETVERIKAQGGLVLLPHGFDPLKRYRLTRLALERIAGQIDIVESFNARISRPTWNRTAAQWADERGLPKSAGTDAHTLAHVGEAWVQTPERPIRTPEDLLAALGEGTVMGEWTHPALAFVQKLWDMGRRRLMGA</sequence>
<keyword evidence="4" id="KW-1185">Reference proteome</keyword>
<accession>D7BEG3</accession>
<dbReference type="SUPFAM" id="SSF89550">
    <property type="entry name" value="PHP domain-like"/>
    <property type="match status" value="1"/>
</dbReference>
<dbReference type="InterPro" id="IPR003141">
    <property type="entry name" value="Pol/His_phosphatase_N"/>
</dbReference>
<dbReference type="EMBL" id="CP002042">
    <property type="protein sequence ID" value="ADH63206.1"/>
    <property type="molecule type" value="Genomic_DNA"/>
</dbReference>
<dbReference type="HOGENOM" id="CLU_072983_0_0_0"/>
<dbReference type="PANTHER" id="PTHR42924">
    <property type="entry name" value="EXONUCLEASE"/>
    <property type="match status" value="1"/>
</dbReference>
<reference evidence="3 4" key="1">
    <citation type="journal article" date="2010" name="Stand. Genomic Sci.">
        <title>Complete genome sequence of Meiothermus silvanus type strain (VI-R2).</title>
        <authorList>
            <person name="Sikorski J."/>
            <person name="Tindall B.J."/>
            <person name="Lowry S."/>
            <person name="Lucas S."/>
            <person name="Nolan M."/>
            <person name="Copeland A."/>
            <person name="Glavina Del Rio T."/>
            <person name="Tice H."/>
            <person name="Cheng J.F."/>
            <person name="Han C."/>
            <person name="Pitluck S."/>
            <person name="Liolios K."/>
            <person name="Ivanova N."/>
            <person name="Mavromatis K."/>
            <person name="Mikhailova N."/>
            <person name="Pati A."/>
            <person name="Goodwin L."/>
            <person name="Chen A."/>
            <person name="Palaniappan K."/>
            <person name="Land M."/>
            <person name="Hauser L."/>
            <person name="Chang Y.J."/>
            <person name="Jeffries C.D."/>
            <person name="Rohde M."/>
            <person name="Goker M."/>
            <person name="Woyke T."/>
            <person name="Bristow J."/>
            <person name="Eisen J.A."/>
            <person name="Markowitz V."/>
            <person name="Hugenholtz P."/>
            <person name="Kyrpides N.C."/>
            <person name="Klenk H.P."/>
            <person name="Lapidus A."/>
        </authorList>
    </citation>
    <scope>NUCLEOTIDE SEQUENCE [LARGE SCALE GENOMIC DNA]</scope>
    <source>
        <strain evidence="4">ATCC 700542 / DSM 9946 / VI-R2</strain>
    </source>
</reference>
<dbReference type="eggNOG" id="COG0613">
    <property type="taxonomic scope" value="Bacteria"/>
</dbReference>
<evidence type="ECO:0000259" key="2">
    <source>
        <dbReference type="SMART" id="SM00481"/>
    </source>
</evidence>
<dbReference type="Gene3D" id="3.20.20.140">
    <property type="entry name" value="Metal-dependent hydrolases"/>
    <property type="match status" value="1"/>
</dbReference>
<evidence type="ECO:0000313" key="3">
    <source>
        <dbReference type="EMBL" id="ADH63206.1"/>
    </source>
</evidence>
<gene>
    <name evidence="3" type="ordered locus">Mesil_1312</name>
</gene>
<dbReference type="AlphaFoldDB" id="D7BEG3"/>
<dbReference type="GO" id="GO:0004534">
    <property type="term" value="F:5'-3' RNA exonuclease activity"/>
    <property type="evidence" value="ECO:0007669"/>
    <property type="project" value="TreeGrafter"/>
</dbReference>
<dbReference type="CDD" id="cd07432">
    <property type="entry name" value="PHP_HisPPase"/>
    <property type="match status" value="1"/>
</dbReference>
<dbReference type="GO" id="GO:0035312">
    <property type="term" value="F:5'-3' DNA exonuclease activity"/>
    <property type="evidence" value="ECO:0007669"/>
    <property type="project" value="TreeGrafter"/>
</dbReference>
<dbReference type="Proteomes" id="UP000001916">
    <property type="component" value="Chromosome"/>
</dbReference>
<dbReference type="SMART" id="SM00481">
    <property type="entry name" value="POLIIIAc"/>
    <property type="match status" value="1"/>
</dbReference>
<proteinExistence type="predicted"/>
<feature type="domain" description="Polymerase/histidinol phosphatase N-terminal" evidence="2">
    <location>
        <begin position="45"/>
        <end position="111"/>
    </location>
</feature>
<feature type="compositionally biased region" description="Pro residues" evidence="1">
    <location>
        <begin position="7"/>
        <end position="18"/>
    </location>
</feature>
<dbReference type="Pfam" id="PF13263">
    <property type="entry name" value="PHP_C"/>
    <property type="match status" value="1"/>
</dbReference>
<evidence type="ECO:0000313" key="4">
    <source>
        <dbReference type="Proteomes" id="UP000001916"/>
    </source>
</evidence>
<evidence type="ECO:0000256" key="1">
    <source>
        <dbReference type="SAM" id="MobiDB-lite"/>
    </source>
</evidence>
<dbReference type="RefSeq" id="WP_013157776.1">
    <property type="nucleotide sequence ID" value="NC_014212.1"/>
</dbReference>
<dbReference type="InterPro" id="IPR052018">
    <property type="entry name" value="PHP_domain"/>
</dbReference>
<dbReference type="InterPro" id="IPR004013">
    <property type="entry name" value="PHP_dom"/>
</dbReference>
<protein>
    <submittedName>
        <fullName evidence="3">PHP domain protein</fullName>
    </submittedName>
</protein>
<feature type="region of interest" description="Disordered" evidence="1">
    <location>
        <begin position="1"/>
        <end position="38"/>
    </location>
</feature>
<dbReference type="KEGG" id="msv:Mesil_1312"/>
<dbReference type="PANTHER" id="PTHR42924:SF3">
    <property type="entry name" value="POLYMERASE_HISTIDINOL PHOSPHATASE N-TERMINAL DOMAIN-CONTAINING PROTEIN"/>
    <property type="match status" value="1"/>
</dbReference>
<dbReference type="STRING" id="526227.Mesil_1312"/>
<dbReference type="Pfam" id="PF02811">
    <property type="entry name" value="PHP"/>
    <property type="match status" value="1"/>
</dbReference>
<name>D7BEG3_ALLS1</name>
<dbReference type="InterPro" id="IPR016195">
    <property type="entry name" value="Pol/histidinol_Pase-like"/>
</dbReference>